<evidence type="ECO:0000259" key="4">
    <source>
        <dbReference type="Pfam" id="PF00557"/>
    </source>
</evidence>
<dbReference type="GO" id="GO:0016787">
    <property type="term" value="F:hydrolase activity"/>
    <property type="evidence" value="ECO:0007669"/>
    <property type="project" value="UniProtKB-KW"/>
</dbReference>
<accession>A0A0R2NNA2</accession>
<organism evidence="6 7">
    <name type="scientific">Pediococcus argentinicus</name>
    <dbReference type="NCBI Taxonomy" id="480391"/>
    <lineage>
        <taxon>Bacteria</taxon>
        <taxon>Bacillati</taxon>
        <taxon>Bacillota</taxon>
        <taxon>Bacilli</taxon>
        <taxon>Lactobacillales</taxon>
        <taxon>Lactobacillaceae</taxon>
        <taxon>Pediococcus</taxon>
    </lineage>
</organism>
<evidence type="ECO:0000313" key="7">
    <source>
        <dbReference type="Proteomes" id="UP000051249"/>
    </source>
</evidence>
<feature type="domain" description="Peptidase M24" evidence="4">
    <location>
        <begin position="137"/>
        <end position="339"/>
    </location>
</feature>
<gene>
    <name evidence="6" type="ORF">IV88_GL000615</name>
</gene>
<dbReference type="InterPro" id="IPR036005">
    <property type="entry name" value="Creatinase/aminopeptidase-like"/>
</dbReference>
<proteinExistence type="inferred from homology"/>
<dbReference type="SUPFAM" id="SSF55920">
    <property type="entry name" value="Creatinase/aminopeptidase"/>
    <property type="match status" value="1"/>
</dbReference>
<dbReference type="PATRIC" id="fig|480391.4.peg.623"/>
<evidence type="ECO:0000256" key="1">
    <source>
        <dbReference type="ARBA" id="ARBA00022723"/>
    </source>
</evidence>
<dbReference type="Gene3D" id="3.40.350.10">
    <property type="entry name" value="Creatinase/prolidase N-terminal domain"/>
    <property type="match status" value="1"/>
</dbReference>
<protein>
    <submittedName>
        <fullName evidence="6">PepQ1 protein</fullName>
    </submittedName>
</protein>
<dbReference type="InterPro" id="IPR050659">
    <property type="entry name" value="Peptidase_M24B"/>
</dbReference>
<evidence type="ECO:0000256" key="3">
    <source>
        <dbReference type="RuleBase" id="RU000590"/>
    </source>
</evidence>
<evidence type="ECO:0000256" key="2">
    <source>
        <dbReference type="ARBA" id="ARBA00022801"/>
    </source>
</evidence>
<dbReference type="InterPro" id="IPR029149">
    <property type="entry name" value="Creatin/AminoP/Spt16_N"/>
</dbReference>
<dbReference type="SUPFAM" id="SSF53092">
    <property type="entry name" value="Creatinase/prolidase N-terminal domain"/>
    <property type="match status" value="1"/>
</dbReference>
<sequence length="356" mass="39937">MEKINRIQAQLQQLSFDALLISDEFNLKYLTKFDGTAGDAHLLITTNESYFFTDARYETDLKEYLDPQIKLIITRKYVDEMAPLLEPNHIAKLGFEDNLPYREYARLNEQLNLELIPTTELVDRARAIKFKSEINDLKEATRLSIEGFNYVLTKIKPGITEIEVSDLLDQWMKAHGSEGASFETIVASGARAALPHGSATSKVIQNGELVTIDFGYFYNGYTSDITRTIAVGEPDNELKKIYKIVQEAQSKVIEAIKPGVSGKKLDQIGRDYITEQGYGPKFNHGMGHGIGLNIHEYPQSYGVTPNYKVQENEVITVEPGIYIPDLGGVRIEDDILVTADGHLNISADSDRDLIVL</sequence>
<name>A0A0R2NNA2_9LACO</name>
<keyword evidence="1 3" id="KW-0479">Metal-binding</keyword>
<dbReference type="Proteomes" id="UP000051249">
    <property type="component" value="Unassembled WGS sequence"/>
</dbReference>
<dbReference type="Pfam" id="PF00557">
    <property type="entry name" value="Peptidase_M24"/>
    <property type="match status" value="1"/>
</dbReference>
<comment type="similarity">
    <text evidence="3">Belongs to the peptidase M24B family.</text>
</comment>
<feature type="domain" description="Creatinase N-terminal" evidence="5">
    <location>
        <begin position="4"/>
        <end position="128"/>
    </location>
</feature>
<keyword evidence="7" id="KW-1185">Reference proteome</keyword>
<dbReference type="PANTHER" id="PTHR46112:SF3">
    <property type="entry name" value="AMINOPEPTIDASE YPDF"/>
    <property type="match status" value="1"/>
</dbReference>
<evidence type="ECO:0000259" key="5">
    <source>
        <dbReference type="Pfam" id="PF01321"/>
    </source>
</evidence>
<reference evidence="6 7" key="1">
    <citation type="journal article" date="2015" name="Genome Announc.">
        <title>Expanding the biotechnology potential of lactobacilli through comparative genomics of 213 strains and associated genera.</title>
        <authorList>
            <person name="Sun Z."/>
            <person name="Harris H.M."/>
            <person name="McCann A."/>
            <person name="Guo C."/>
            <person name="Argimon S."/>
            <person name="Zhang W."/>
            <person name="Yang X."/>
            <person name="Jeffery I.B."/>
            <person name="Cooney J.C."/>
            <person name="Kagawa T.F."/>
            <person name="Liu W."/>
            <person name="Song Y."/>
            <person name="Salvetti E."/>
            <person name="Wrobel A."/>
            <person name="Rasinkangas P."/>
            <person name="Parkhill J."/>
            <person name="Rea M.C."/>
            <person name="O'Sullivan O."/>
            <person name="Ritari J."/>
            <person name="Douillard F.P."/>
            <person name="Paul Ross R."/>
            <person name="Yang R."/>
            <person name="Briner A.E."/>
            <person name="Felis G.E."/>
            <person name="de Vos W.M."/>
            <person name="Barrangou R."/>
            <person name="Klaenhammer T.R."/>
            <person name="Caufield P.W."/>
            <person name="Cui Y."/>
            <person name="Zhang H."/>
            <person name="O'Toole P.W."/>
        </authorList>
    </citation>
    <scope>NUCLEOTIDE SEQUENCE [LARGE SCALE GENOMIC DNA]</scope>
    <source>
        <strain evidence="6 7">DSM 23026</strain>
    </source>
</reference>
<dbReference type="PROSITE" id="PS00491">
    <property type="entry name" value="PROLINE_PEPTIDASE"/>
    <property type="match status" value="1"/>
</dbReference>
<dbReference type="AlphaFoldDB" id="A0A0R2NNA2"/>
<keyword evidence="2" id="KW-0378">Hydrolase</keyword>
<dbReference type="InterPro" id="IPR000587">
    <property type="entry name" value="Creatinase_N"/>
</dbReference>
<dbReference type="InterPro" id="IPR000994">
    <property type="entry name" value="Pept_M24"/>
</dbReference>
<dbReference type="Pfam" id="PF01321">
    <property type="entry name" value="Creatinase_N"/>
    <property type="match status" value="1"/>
</dbReference>
<dbReference type="EMBL" id="JQCQ01000002">
    <property type="protein sequence ID" value="KRO26155.1"/>
    <property type="molecule type" value="Genomic_DNA"/>
</dbReference>
<dbReference type="GO" id="GO:0046872">
    <property type="term" value="F:metal ion binding"/>
    <property type="evidence" value="ECO:0007669"/>
    <property type="project" value="UniProtKB-KW"/>
</dbReference>
<dbReference type="OrthoDB" id="9806388at2"/>
<dbReference type="PANTHER" id="PTHR46112">
    <property type="entry name" value="AMINOPEPTIDASE"/>
    <property type="match status" value="1"/>
</dbReference>
<comment type="caution">
    <text evidence="6">The sequence shown here is derived from an EMBL/GenBank/DDBJ whole genome shotgun (WGS) entry which is preliminary data.</text>
</comment>
<dbReference type="InterPro" id="IPR001131">
    <property type="entry name" value="Peptidase_M24B_aminopep-P_CS"/>
</dbReference>
<dbReference type="Gene3D" id="3.90.230.10">
    <property type="entry name" value="Creatinase/methionine aminopeptidase superfamily"/>
    <property type="match status" value="1"/>
</dbReference>
<dbReference type="CDD" id="cd01092">
    <property type="entry name" value="APP-like"/>
    <property type="match status" value="1"/>
</dbReference>
<dbReference type="RefSeq" id="WP_057797755.1">
    <property type="nucleotide sequence ID" value="NZ_BJZZ01000002.1"/>
</dbReference>
<evidence type="ECO:0000313" key="6">
    <source>
        <dbReference type="EMBL" id="KRO26155.1"/>
    </source>
</evidence>